<protein>
    <submittedName>
        <fullName evidence="3">Uncharacterized protein</fullName>
    </submittedName>
</protein>
<comment type="caution">
    <text evidence="3">The sequence shown here is derived from an EMBL/GenBank/DDBJ whole genome shotgun (WGS) entry which is preliminary data.</text>
</comment>
<name>A0A368FQ01_ANCCA</name>
<keyword evidence="4" id="KW-1185">Reference proteome</keyword>
<gene>
    <name evidence="3" type="ORF">ANCCAN_21085</name>
</gene>
<feature type="region of interest" description="Disordered" evidence="1">
    <location>
        <begin position="130"/>
        <end position="153"/>
    </location>
</feature>
<dbReference type="Proteomes" id="UP000252519">
    <property type="component" value="Unassembled WGS sequence"/>
</dbReference>
<feature type="region of interest" description="Disordered" evidence="1">
    <location>
        <begin position="70"/>
        <end position="117"/>
    </location>
</feature>
<keyword evidence="2" id="KW-0732">Signal</keyword>
<feature type="chain" id="PRO_5016951201" evidence="2">
    <location>
        <begin position="22"/>
        <end position="289"/>
    </location>
</feature>
<feature type="compositionally biased region" description="Basic and acidic residues" evidence="1">
    <location>
        <begin position="77"/>
        <end position="102"/>
    </location>
</feature>
<reference evidence="3 4" key="1">
    <citation type="submission" date="2014-10" db="EMBL/GenBank/DDBJ databases">
        <title>Draft genome of the hookworm Ancylostoma caninum.</title>
        <authorList>
            <person name="Mitreva M."/>
        </authorList>
    </citation>
    <scope>NUCLEOTIDE SEQUENCE [LARGE SCALE GENOMIC DNA]</scope>
    <source>
        <strain evidence="3 4">Baltimore</strain>
    </source>
</reference>
<dbReference type="EMBL" id="JOJR01000974">
    <property type="protein sequence ID" value="RCN33089.1"/>
    <property type="molecule type" value="Genomic_DNA"/>
</dbReference>
<proteinExistence type="predicted"/>
<accession>A0A368FQ01</accession>
<dbReference type="AlphaFoldDB" id="A0A368FQ01"/>
<feature type="region of interest" description="Disordered" evidence="1">
    <location>
        <begin position="269"/>
        <end position="289"/>
    </location>
</feature>
<organism evidence="3 4">
    <name type="scientific">Ancylostoma caninum</name>
    <name type="common">Dog hookworm</name>
    <dbReference type="NCBI Taxonomy" id="29170"/>
    <lineage>
        <taxon>Eukaryota</taxon>
        <taxon>Metazoa</taxon>
        <taxon>Ecdysozoa</taxon>
        <taxon>Nematoda</taxon>
        <taxon>Chromadorea</taxon>
        <taxon>Rhabditida</taxon>
        <taxon>Rhabditina</taxon>
        <taxon>Rhabditomorpha</taxon>
        <taxon>Strongyloidea</taxon>
        <taxon>Ancylostomatidae</taxon>
        <taxon>Ancylostomatinae</taxon>
        <taxon>Ancylostoma</taxon>
    </lineage>
</organism>
<sequence>MKLPVKVTAAVLLLSCYCFNAEPIRRSRRREEVEPVAMVSSMLRTNEPLRDARTSNKIVRAISMEKLPASGPYIHLEGGDENNREHPRFKRSPDNDGQESKPLKKSRLRSNMRSLHDKVNGLHKNYDSKEHIENQRRIDSHIRGTDDLKDEAGKRSGMLEGANKRVQADLSRENVESKANEIYEIVRPYEEGYEERSRIDPSFEFDVGRIYQIIHNDDNEEEDEESKVELDKLMQDSVAFRGKGVNFKTFILFDFSNSQEQAKDVLKSLQQNVSEDDDNLGEADGKTED</sequence>
<evidence type="ECO:0000256" key="1">
    <source>
        <dbReference type="SAM" id="MobiDB-lite"/>
    </source>
</evidence>
<evidence type="ECO:0000256" key="2">
    <source>
        <dbReference type="SAM" id="SignalP"/>
    </source>
</evidence>
<evidence type="ECO:0000313" key="4">
    <source>
        <dbReference type="Proteomes" id="UP000252519"/>
    </source>
</evidence>
<evidence type="ECO:0000313" key="3">
    <source>
        <dbReference type="EMBL" id="RCN33089.1"/>
    </source>
</evidence>
<feature type="signal peptide" evidence="2">
    <location>
        <begin position="1"/>
        <end position="21"/>
    </location>
</feature>